<dbReference type="RefSeq" id="XP_066651962.1">
    <property type="nucleotide sequence ID" value="XM_066802605.1"/>
</dbReference>
<evidence type="ECO:0000256" key="1">
    <source>
        <dbReference type="SAM" id="MobiDB-lite"/>
    </source>
</evidence>
<organism evidence="2 3">
    <name type="scientific">Phyllosticta citribraziliensis</name>
    <dbReference type="NCBI Taxonomy" id="989973"/>
    <lineage>
        <taxon>Eukaryota</taxon>
        <taxon>Fungi</taxon>
        <taxon>Dikarya</taxon>
        <taxon>Ascomycota</taxon>
        <taxon>Pezizomycotina</taxon>
        <taxon>Dothideomycetes</taxon>
        <taxon>Dothideomycetes incertae sedis</taxon>
        <taxon>Botryosphaeriales</taxon>
        <taxon>Phyllostictaceae</taxon>
        <taxon>Phyllosticta</taxon>
    </lineage>
</organism>
<keyword evidence="3" id="KW-1185">Reference proteome</keyword>
<feature type="region of interest" description="Disordered" evidence="1">
    <location>
        <begin position="1"/>
        <end position="57"/>
    </location>
</feature>
<proteinExistence type="predicted"/>
<sequence>MPPESPSQQEGELSSSINTTRPGQPQQQNPGAPDGPPAAAPVGAQPPKEIPTPEKIMAVCGRQDALVSQFGKHLPILDPHVPTDPFALEKWRKIRDERYRIVDLCKELQAQEAHRQSKQGQAHPTLLKSTAPQAPSGTSSPGQPQAEQAPGAPAAAPPAAQPPAVDKPPRRQYTAQERQTAINGVNRFARRMGWDLPILPTLFPPEDPVLRAEWNEIRDERARIVKLLKAQKEREAAQSTNQKPAPLTTMAPKAPSATRDAASGTSSQVMRLASSSTIGKQEADAQTMAEGGELPEEPDMQKEKRKREDEKDGVSGTVSKKAKE</sequence>
<feature type="compositionally biased region" description="Basic and acidic residues" evidence="1">
    <location>
        <begin position="299"/>
        <end position="313"/>
    </location>
</feature>
<feature type="compositionally biased region" description="Polar residues" evidence="1">
    <location>
        <begin position="1"/>
        <end position="21"/>
    </location>
</feature>
<feature type="compositionally biased region" description="Low complexity" evidence="1">
    <location>
        <begin position="22"/>
        <end position="32"/>
    </location>
</feature>
<evidence type="ECO:0000313" key="3">
    <source>
        <dbReference type="Proteomes" id="UP001360953"/>
    </source>
</evidence>
<dbReference type="Proteomes" id="UP001360953">
    <property type="component" value="Unassembled WGS sequence"/>
</dbReference>
<dbReference type="GeneID" id="92035511"/>
<accession>A0ABR1LCD7</accession>
<feature type="region of interest" description="Disordered" evidence="1">
    <location>
        <begin position="113"/>
        <end position="181"/>
    </location>
</feature>
<feature type="compositionally biased region" description="Low complexity" evidence="1">
    <location>
        <begin position="141"/>
        <end position="154"/>
    </location>
</feature>
<feature type="compositionally biased region" description="Polar residues" evidence="1">
    <location>
        <begin position="263"/>
        <end position="279"/>
    </location>
</feature>
<protein>
    <submittedName>
        <fullName evidence="2">Uncharacterized protein</fullName>
    </submittedName>
</protein>
<feature type="compositionally biased region" description="Polar residues" evidence="1">
    <location>
        <begin position="118"/>
        <end position="140"/>
    </location>
</feature>
<gene>
    <name evidence="2" type="ORF">J3D65DRAFT_661513</name>
</gene>
<dbReference type="EMBL" id="JBBPEH010000011">
    <property type="protein sequence ID" value="KAK7532294.1"/>
    <property type="molecule type" value="Genomic_DNA"/>
</dbReference>
<name>A0ABR1LCD7_9PEZI</name>
<reference evidence="2 3" key="1">
    <citation type="submission" date="2024-04" db="EMBL/GenBank/DDBJ databases">
        <title>Phyllosticta paracitricarpa is synonymous to the EU quarantine fungus P. citricarpa based on phylogenomic analyses.</title>
        <authorList>
            <consortium name="Lawrence Berkeley National Laboratory"/>
            <person name="Van ingen-buijs V.A."/>
            <person name="Van westerhoven A.C."/>
            <person name="Haridas S."/>
            <person name="Skiadas P."/>
            <person name="Martin F."/>
            <person name="Groenewald J.Z."/>
            <person name="Crous P.W."/>
            <person name="Seidl M.F."/>
        </authorList>
    </citation>
    <scope>NUCLEOTIDE SEQUENCE [LARGE SCALE GENOMIC DNA]</scope>
    <source>
        <strain evidence="2 3">CPC 17464</strain>
    </source>
</reference>
<comment type="caution">
    <text evidence="2">The sequence shown here is derived from an EMBL/GenBank/DDBJ whole genome shotgun (WGS) entry which is preliminary data.</text>
</comment>
<feature type="region of interest" description="Disordered" evidence="1">
    <location>
        <begin position="231"/>
        <end position="324"/>
    </location>
</feature>
<evidence type="ECO:0000313" key="2">
    <source>
        <dbReference type="EMBL" id="KAK7532294.1"/>
    </source>
</evidence>